<keyword evidence="7" id="KW-0812">Transmembrane</keyword>
<dbReference type="PANTHER" id="PTHR48043">
    <property type="entry name" value="EG:EG0003.4 PROTEIN-RELATED"/>
    <property type="match status" value="1"/>
</dbReference>
<evidence type="ECO:0000256" key="7">
    <source>
        <dbReference type="RuleBase" id="RU362059"/>
    </source>
</evidence>
<gene>
    <name evidence="8" type="ORF">ANCDUO_04024</name>
</gene>
<evidence type="ECO:0000256" key="5">
    <source>
        <dbReference type="ARBA" id="ARBA00047475"/>
    </source>
</evidence>
<accession>A0A0C2H839</accession>
<feature type="transmembrane region" description="Helical" evidence="7">
    <location>
        <begin position="372"/>
        <end position="395"/>
    </location>
</feature>
<dbReference type="InterPro" id="IPR002213">
    <property type="entry name" value="UDP_glucos_trans"/>
</dbReference>
<evidence type="ECO:0000256" key="3">
    <source>
        <dbReference type="ARBA" id="ARBA00022679"/>
    </source>
</evidence>
<protein>
    <recommendedName>
        <fullName evidence="7">UDP-glucuronosyltransferase</fullName>
        <ecNumber evidence="7">2.4.1.17</ecNumber>
    </recommendedName>
</protein>
<evidence type="ECO:0000313" key="9">
    <source>
        <dbReference type="Proteomes" id="UP000054047"/>
    </source>
</evidence>
<dbReference type="EMBL" id="KN727449">
    <property type="protein sequence ID" value="KIH65656.1"/>
    <property type="molecule type" value="Genomic_DNA"/>
</dbReference>
<reference evidence="8 9" key="1">
    <citation type="submission" date="2013-12" db="EMBL/GenBank/DDBJ databases">
        <title>Draft genome of the parsitic nematode Ancylostoma duodenale.</title>
        <authorList>
            <person name="Mitreva M."/>
        </authorList>
    </citation>
    <scope>NUCLEOTIDE SEQUENCE [LARGE SCALE GENOMIC DNA]</scope>
    <source>
        <strain evidence="8 9">Zhejiang</strain>
    </source>
</reference>
<comment type="subcellular location">
    <subcellularLocation>
        <location evidence="7">Membrane</location>
        <topology evidence="7">Single-pass membrane protein</topology>
    </subcellularLocation>
</comment>
<dbReference type="InterPro" id="IPR035595">
    <property type="entry name" value="UDP_glycos_trans_CS"/>
</dbReference>
<evidence type="ECO:0000313" key="8">
    <source>
        <dbReference type="EMBL" id="KIH65656.1"/>
    </source>
</evidence>
<keyword evidence="4" id="KW-0732">Signal</keyword>
<dbReference type="EC" id="2.4.1.17" evidence="7"/>
<keyword evidence="7" id="KW-0472">Membrane</keyword>
<dbReference type="PANTHER" id="PTHR48043:SF145">
    <property type="entry name" value="FI06409P-RELATED"/>
    <property type="match status" value="1"/>
</dbReference>
<dbReference type="Gene3D" id="3.40.50.2000">
    <property type="entry name" value="Glycogen Phosphorylase B"/>
    <property type="match status" value="1"/>
</dbReference>
<evidence type="ECO:0000256" key="6">
    <source>
        <dbReference type="RuleBase" id="RU003718"/>
    </source>
</evidence>
<keyword evidence="3 6" id="KW-0808">Transferase</keyword>
<sequence length="406" mass="46267">MGQSHINFIGNVADTLREDGHNVTLLIVEFDPDFKTSTGTRLVENIIRYSSPYHNSADWRTLTFKQGVVFNSIFGLNFIDLTKMQIYAYRVCKGFILANIYEYFEQSLFESKFPGFKNLHGLIKEKTDYMLMNTNEFTESTRPTLRSIQYVGGSATRDPQPLNEEFEWIVSRGSKGAILFSLGSLVKPSDMPVAVRKAFMDAFRTFTDYVILWKDDTQLNSSYPNIYFRDWVPQVDLLADGRVKLFITHGGMNSMQESLLFGVPMITVPLFADQDSNAAVAAERGFSVNLSKFAVTKEKVVDAINEVLGKDGEESAYTQKVRQAARLLKGSPQEMRRTIKRLARISGTEPPLKHLKLDIDHLNNFQYYNIDIYLLLLSIVLVHLWICASLSMQMAEFFTALKKKTD</sequence>
<proteinExistence type="inferred from homology"/>
<dbReference type="GO" id="GO:0016020">
    <property type="term" value="C:membrane"/>
    <property type="evidence" value="ECO:0007669"/>
    <property type="project" value="UniProtKB-SubCell"/>
</dbReference>
<dbReference type="AlphaFoldDB" id="A0A0C2H839"/>
<organism evidence="8 9">
    <name type="scientific">Ancylostoma duodenale</name>
    <dbReference type="NCBI Taxonomy" id="51022"/>
    <lineage>
        <taxon>Eukaryota</taxon>
        <taxon>Metazoa</taxon>
        <taxon>Ecdysozoa</taxon>
        <taxon>Nematoda</taxon>
        <taxon>Chromadorea</taxon>
        <taxon>Rhabditida</taxon>
        <taxon>Rhabditina</taxon>
        <taxon>Rhabditomorpha</taxon>
        <taxon>Strongyloidea</taxon>
        <taxon>Ancylostomatidae</taxon>
        <taxon>Ancylostomatinae</taxon>
        <taxon>Ancylostoma</taxon>
    </lineage>
</organism>
<dbReference type="Pfam" id="PF00201">
    <property type="entry name" value="UDPGT"/>
    <property type="match status" value="1"/>
</dbReference>
<name>A0A0C2H839_9BILA</name>
<dbReference type="PROSITE" id="PS00375">
    <property type="entry name" value="UDPGT"/>
    <property type="match status" value="1"/>
</dbReference>
<keyword evidence="2 6" id="KW-0328">Glycosyltransferase</keyword>
<evidence type="ECO:0000256" key="2">
    <source>
        <dbReference type="ARBA" id="ARBA00022676"/>
    </source>
</evidence>
<evidence type="ECO:0000256" key="4">
    <source>
        <dbReference type="ARBA" id="ARBA00022729"/>
    </source>
</evidence>
<dbReference type="GO" id="GO:0015020">
    <property type="term" value="F:glucuronosyltransferase activity"/>
    <property type="evidence" value="ECO:0007669"/>
    <property type="project" value="UniProtKB-EC"/>
</dbReference>
<comment type="catalytic activity">
    <reaction evidence="5 7">
        <text>glucuronate acceptor + UDP-alpha-D-glucuronate = acceptor beta-D-glucuronoside + UDP + H(+)</text>
        <dbReference type="Rhea" id="RHEA:21032"/>
        <dbReference type="ChEBI" id="CHEBI:15378"/>
        <dbReference type="ChEBI" id="CHEBI:58052"/>
        <dbReference type="ChEBI" id="CHEBI:58223"/>
        <dbReference type="ChEBI" id="CHEBI:132367"/>
        <dbReference type="ChEBI" id="CHEBI:132368"/>
        <dbReference type="EC" id="2.4.1.17"/>
    </reaction>
</comment>
<keyword evidence="7" id="KW-1133">Transmembrane helix</keyword>
<keyword evidence="9" id="KW-1185">Reference proteome</keyword>
<comment type="similarity">
    <text evidence="1 6">Belongs to the UDP-glycosyltransferase family.</text>
</comment>
<dbReference type="InterPro" id="IPR050271">
    <property type="entry name" value="UDP-glycosyltransferase"/>
</dbReference>
<dbReference type="SUPFAM" id="SSF53756">
    <property type="entry name" value="UDP-Glycosyltransferase/glycogen phosphorylase"/>
    <property type="match status" value="1"/>
</dbReference>
<dbReference type="OrthoDB" id="5835829at2759"/>
<dbReference type="Proteomes" id="UP000054047">
    <property type="component" value="Unassembled WGS sequence"/>
</dbReference>
<dbReference type="CDD" id="cd03784">
    <property type="entry name" value="GT1_Gtf-like"/>
    <property type="match status" value="1"/>
</dbReference>
<evidence type="ECO:0000256" key="1">
    <source>
        <dbReference type="ARBA" id="ARBA00009995"/>
    </source>
</evidence>
<dbReference type="FunFam" id="3.40.50.2000:FF:000021">
    <property type="entry name" value="UDP-glucuronosyltransferase"/>
    <property type="match status" value="1"/>
</dbReference>